<evidence type="ECO:0000256" key="1">
    <source>
        <dbReference type="ARBA" id="ARBA00006110"/>
    </source>
</evidence>
<evidence type="ECO:0000313" key="6">
    <source>
        <dbReference type="Proteomes" id="UP001557470"/>
    </source>
</evidence>
<reference evidence="5 6" key="1">
    <citation type="submission" date="2024-06" db="EMBL/GenBank/DDBJ databases">
        <authorList>
            <person name="Pan Q."/>
            <person name="Wen M."/>
            <person name="Jouanno E."/>
            <person name="Zahm M."/>
            <person name="Klopp C."/>
            <person name="Cabau C."/>
            <person name="Louis A."/>
            <person name="Berthelot C."/>
            <person name="Parey E."/>
            <person name="Roest Crollius H."/>
            <person name="Montfort J."/>
            <person name="Robinson-Rechavi M."/>
            <person name="Bouchez O."/>
            <person name="Lampietro C."/>
            <person name="Lopez Roques C."/>
            <person name="Donnadieu C."/>
            <person name="Postlethwait J."/>
            <person name="Bobe J."/>
            <person name="Verreycken H."/>
            <person name="Guiguen Y."/>
        </authorList>
    </citation>
    <scope>NUCLEOTIDE SEQUENCE [LARGE SCALE GENOMIC DNA]</scope>
    <source>
        <strain evidence="5">Up_M1</strain>
        <tissue evidence="5">Testis</tissue>
    </source>
</reference>
<dbReference type="SUPFAM" id="SSF54928">
    <property type="entry name" value="RNA-binding domain, RBD"/>
    <property type="match status" value="1"/>
</dbReference>
<evidence type="ECO:0000259" key="4">
    <source>
        <dbReference type="PROSITE" id="PS50102"/>
    </source>
</evidence>
<sequence length="279" mass="32442">MAPSKTKHAEKACVISEGFTVLSLKFKADSDSQHNIFVKEHLVRAGQTPQRPLDTTLFVLNIPPYCSEGTLKEIFSQFGPVKSVELREKPGSFEPSESKLSKYFTPAQKQGFRVGYIVFTNSHSITKAKLHPLNVPLLVSTEQRPVLTGLNKWINQYKQSITEPDKLQKAVDAFMQDYDKEKEQEAERQKEEAEKQQEDEEGWTKVIRGKRGAKARPHTEVANKRVLQKESRKSKELINFYTWQQRNTQKEYIAELRKKFEEDKQRIALLRVQRKFRPY</sequence>
<keyword evidence="6" id="KW-1185">Reference proteome</keyword>
<dbReference type="InterPro" id="IPR034890">
    <property type="entry name" value="Rrp7A_RRM"/>
</dbReference>
<feature type="compositionally biased region" description="Basic residues" evidence="3">
    <location>
        <begin position="207"/>
        <end position="216"/>
    </location>
</feature>
<dbReference type="EMBL" id="JAGEUA010000003">
    <property type="protein sequence ID" value="KAL0992983.1"/>
    <property type="molecule type" value="Genomic_DNA"/>
</dbReference>
<feature type="compositionally biased region" description="Basic and acidic residues" evidence="3">
    <location>
        <begin position="185"/>
        <end position="196"/>
    </location>
</feature>
<gene>
    <name evidence="5" type="ORF">UPYG_G00101800</name>
</gene>
<dbReference type="Pfam" id="PF12923">
    <property type="entry name" value="RRP7"/>
    <property type="match status" value="1"/>
</dbReference>
<dbReference type="Proteomes" id="UP001557470">
    <property type="component" value="Unassembled WGS sequence"/>
</dbReference>
<dbReference type="AlphaFoldDB" id="A0ABD0X0X0"/>
<evidence type="ECO:0000256" key="2">
    <source>
        <dbReference type="PROSITE-ProRule" id="PRU00176"/>
    </source>
</evidence>
<keyword evidence="2" id="KW-0694">RNA-binding</keyword>
<dbReference type="PANTHER" id="PTHR13191">
    <property type="entry name" value="RIBOSOMAL RNA PROCESSING PROTEIN 7-RELATED"/>
    <property type="match status" value="1"/>
</dbReference>
<feature type="region of interest" description="Disordered" evidence="3">
    <location>
        <begin position="185"/>
        <end position="220"/>
    </location>
</feature>
<organism evidence="5 6">
    <name type="scientific">Umbra pygmaea</name>
    <name type="common">Eastern mudminnow</name>
    <dbReference type="NCBI Taxonomy" id="75934"/>
    <lineage>
        <taxon>Eukaryota</taxon>
        <taxon>Metazoa</taxon>
        <taxon>Chordata</taxon>
        <taxon>Craniata</taxon>
        <taxon>Vertebrata</taxon>
        <taxon>Euteleostomi</taxon>
        <taxon>Actinopterygii</taxon>
        <taxon>Neopterygii</taxon>
        <taxon>Teleostei</taxon>
        <taxon>Protacanthopterygii</taxon>
        <taxon>Esociformes</taxon>
        <taxon>Umbridae</taxon>
        <taxon>Umbra</taxon>
    </lineage>
</organism>
<accession>A0ABD0X0X0</accession>
<dbReference type="CDD" id="cd12951">
    <property type="entry name" value="RRP7_Rrp7A"/>
    <property type="match status" value="1"/>
</dbReference>
<dbReference type="InterPro" id="IPR012677">
    <property type="entry name" value="Nucleotide-bd_a/b_plait_sf"/>
</dbReference>
<dbReference type="Pfam" id="PF00076">
    <property type="entry name" value="RRM_1"/>
    <property type="match status" value="1"/>
</dbReference>
<dbReference type="Gene3D" id="3.30.70.330">
    <property type="match status" value="1"/>
</dbReference>
<dbReference type="PROSITE" id="PS50102">
    <property type="entry name" value="RRM"/>
    <property type="match status" value="1"/>
</dbReference>
<evidence type="ECO:0000256" key="3">
    <source>
        <dbReference type="SAM" id="MobiDB-lite"/>
    </source>
</evidence>
<dbReference type="GO" id="GO:0003723">
    <property type="term" value="F:RNA binding"/>
    <property type="evidence" value="ECO:0007669"/>
    <property type="project" value="UniProtKB-UniRule"/>
</dbReference>
<dbReference type="InterPro" id="IPR035979">
    <property type="entry name" value="RBD_domain_sf"/>
</dbReference>
<dbReference type="Gene3D" id="6.10.250.1770">
    <property type="match status" value="1"/>
</dbReference>
<name>A0ABD0X0X0_UMBPY</name>
<dbReference type="InterPro" id="IPR000504">
    <property type="entry name" value="RRM_dom"/>
</dbReference>
<feature type="domain" description="RRM" evidence="4">
    <location>
        <begin position="55"/>
        <end position="144"/>
    </location>
</feature>
<dbReference type="CDD" id="cd12294">
    <property type="entry name" value="RRM_Rrp7A"/>
    <property type="match status" value="1"/>
</dbReference>
<dbReference type="InterPro" id="IPR024326">
    <property type="entry name" value="RRP7_C"/>
</dbReference>
<protein>
    <recommendedName>
        <fullName evidence="4">RRM domain-containing protein</fullName>
    </recommendedName>
</protein>
<dbReference type="PANTHER" id="PTHR13191:SF0">
    <property type="entry name" value="RIBOSOMAL RNA-PROCESSING PROTEIN 7 HOMOLOG A-RELATED"/>
    <property type="match status" value="1"/>
</dbReference>
<comment type="similarity">
    <text evidence="1">Belongs to the RRP7 family.</text>
</comment>
<dbReference type="SMART" id="SM00360">
    <property type="entry name" value="RRM"/>
    <property type="match status" value="1"/>
</dbReference>
<comment type="caution">
    <text evidence="5">The sequence shown here is derived from an EMBL/GenBank/DDBJ whole genome shotgun (WGS) entry which is preliminary data.</text>
</comment>
<dbReference type="InterPro" id="IPR040446">
    <property type="entry name" value="RRP7"/>
</dbReference>
<proteinExistence type="inferred from homology"/>
<evidence type="ECO:0000313" key="5">
    <source>
        <dbReference type="EMBL" id="KAL0992983.1"/>
    </source>
</evidence>